<accession>A0ACA9PY50</accession>
<proteinExistence type="predicted"/>
<dbReference type="EMBL" id="CAJVPT010042466">
    <property type="protein sequence ID" value="CAG8730144.1"/>
    <property type="molecule type" value="Genomic_DNA"/>
</dbReference>
<keyword evidence="2" id="KW-1185">Reference proteome</keyword>
<feature type="non-terminal residue" evidence="1">
    <location>
        <position position="1"/>
    </location>
</feature>
<evidence type="ECO:0000313" key="1">
    <source>
        <dbReference type="EMBL" id="CAG8730144.1"/>
    </source>
</evidence>
<protein>
    <submittedName>
        <fullName evidence="1">5003_t:CDS:1</fullName>
    </submittedName>
</protein>
<dbReference type="Proteomes" id="UP000789525">
    <property type="component" value="Unassembled WGS sequence"/>
</dbReference>
<evidence type="ECO:0000313" key="2">
    <source>
        <dbReference type="Proteomes" id="UP000789525"/>
    </source>
</evidence>
<sequence>IKLIKEFLPDSNDFSERDTTDQRIGKIDEVIAVVSDLVEGVCTWDEACGRLPAYSGVQAIENA</sequence>
<name>A0ACA9PY50_9GLOM</name>
<reference evidence="1" key="1">
    <citation type="submission" date="2021-06" db="EMBL/GenBank/DDBJ databases">
        <authorList>
            <person name="Kallberg Y."/>
            <person name="Tangrot J."/>
            <person name="Rosling A."/>
        </authorList>
    </citation>
    <scope>NUCLEOTIDE SEQUENCE</scope>
    <source>
        <strain evidence="1">CL356</strain>
    </source>
</reference>
<gene>
    <name evidence="1" type="ORF">ACOLOM_LOCUS11586</name>
</gene>
<comment type="caution">
    <text evidence="1">The sequence shown here is derived from an EMBL/GenBank/DDBJ whole genome shotgun (WGS) entry which is preliminary data.</text>
</comment>
<organism evidence="1 2">
    <name type="scientific">Acaulospora colombiana</name>
    <dbReference type="NCBI Taxonomy" id="27376"/>
    <lineage>
        <taxon>Eukaryota</taxon>
        <taxon>Fungi</taxon>
        <taxon>Fungi incertae sedis</taxon>
        <taxon>Mucoromycota</taxon>
        <taxon>Glomeromycotina</taxon>
        <taxon>Glomeromycetes</taxon>
        <taxon>Diversisporales</taxon>
        <taxon>Acaulosporaceae</taxon>
        <taxon>Acaulospora</taxon>
    </lineage>
</organism>